<accession>A0A9P6QGV1</accession>
<comment type="caution">
    <text evidence="2">The sequence shown here is derived from an EMBL/GenBank/DDBJ whole genome shotgun (WGS) entry which is preliminary data.</text>
</comment>
<feature type="compositionally biased region" description="Polar residues" evidence="1">
    <location>
        <begin position="111"/>
        <end position="120"/>
    </location>
</feature>
<sequence length="307" mass="33937">MPPTFPHAGNSLHHVSAGGNTSNNASSSSASRSGGSGGSTSPNNIAVRHSNYHYPGNLHHHHHPNTQAHSQQQQQPPQPPPQPPHPPQQQQQQQHHHLHQQQQYGSRPGVSWSSLTSSTGHVGIPMDDDLQPIQGSLPSFNQQQQYQMHAMHYQPQQHLQQRRLPASRDAEWGSFPPLSASGPSTTTPPYQSYAGMNDKRASHVMVPATSFQPLPTLDHAMSSPTVSSSQTFLIPPPPSLQANNMYYHDQQPQHPPPPQLDTQSPRNVQQHQRHSYAKPYPDHTASSLYRVEERPSAPANRAQFGQQ</sequence>
<organism evidence="2 3">
    <name type="scientific">Actinomortierella ambigua</name>
    <dbReference type="NCBI Taxonomy" id="1343610"/>
    <lineage>
        <taxon>Eukaryota</taxon>
        <taxon>Fungi</taxon>
        <taxon>Fungi incertae sedis</taxon>
        <taxon>Mucoromycota</taxon>
        <taxon>Mortierellomycotina</taxon>
        <taxon>Mortierellomycetes</taxon>
        <taxon>Mortierellales</taxon>
        <taxon>Mortierellaceae</taxon>
        <taxon>Actinomortierella</taxon>
    </lineage>
</organism>
<feature type="compositionally biased region" description="Polar residues" evidence="1">
    <location>
        <begin position="222"/>
        <end position="232"/>
    </location>
</feature>
<gene>
    <name evidence="2" type="ORF">DFQ27_006694</name>
</gene>
<evidence type="ECO:0000313" key="2">
    <source>
        <dbReference type="EMBL" id="KAG0268464.1"/>
    </source>
</evidence>
<name>A0A9P6QGV1_9FUNG</name>
<evidence type="ECO:0000313" key="3">
    <source>
        <dbReference type="Proteomes" id="UP000807716"/>
    </source>
</evidence>
<evidence type="ECO:0000256" key="1">
    <source>
        <dbReference type="SAM" id="MobiDB-lite"/>
    </source>
</evidence>
<dbReference type="AlphaFoldDB" id="A0A9P6QGV1"/>
<reference evidence="2" key="1">
    <citation type="journal article" date="2020" name="Fungal Divers.">
        <title>Resolving the Mortierellaceae phylogeny through synthesis of multi-gene phylogenetics and phylogenomics.</title>
        <authorList>
            <person name="Vandepol N."/>
            <person name="Liber J."/>
            <person name="Desiro A."/>
            <person name="Na H."/>
            <person name="Kennedy M."/>
            <person name="Barry K."/>
            <person name="Grigoriev I.V."/>
            <person name="Miller A.N."/>
            <person name="O'Donnell K."/>
            <person name="Stajich J.E."/>
            <person name="Bonito G."/>
        </authorList>
    </citation>
    <scope>NUCLEOTIDE SEQUENCE</scope>
    <source>
        <strain evidence="2">BC1065</strain>
    </source>
</reference>
<feature type="compositionally biased region" description="Low complexity" evidence="1">
    <location>
        <begin position="16"/>
        <end position="33"/>
    </location>
</feature>
<feature type="compositionally biased region" description="Polar residues" evidence="1">
    <location>
        <begin position="260"/>
        <end position="270"/>
    </location>
</feature>
<keyword evidence="3" id="KW-1185">Reference proteome</keyword>
<feature type="region of interest" description="Disordered" evidence="1">
    <location>
        <begin position="1"/>
        <end position="137"/>
    </location>
</feature>
<dbReference type="EMBL" id="JAAAJB010000050">
    <property type="protein sequence ID" value="KAG0268464.1"/>
    <property type="molecule type" value="Genomic_DNA"/>
</dbReference>
<feature type="compositionally biased region" description="Low complexity" evidence="1">
    <location>
        <begin position="153"/>
        <end position="164"/>
    </location>
</feature>
<feature type="region of interest" description="Disordered" evidence="1">
    <location>
        <begin position="153"/>
        <end position="195"/>
    </location>
</feature>
<feature type="compositionally biased region" description="Polar residues" evidence="1">
    <location>
        <begin position="181"/>
        <end position="190"/>
    </location>
</feature>
<feature type="compositionally biased region" description="Pro residues" evidence="1">
    <location>
        <begin position="76"/>
        <end position="87"/>
    </location>
</feature>
<dbReference type="Proteomes" id="UP000807716">
    <property type="component" value="Unassembled WGS sequence"/>
</dbReference>
<protein>
    <submittedName>
        <fullName evidence="2">Uncharacterized protein</fullName>
    </submittedName>
</protein>
<feature type="region of interest" description="Disordered" evidence="1">
    <location>
        <begin position="219"/>
        <end position="307"/>
    </location>
</feature>
<proteinExistence type="predicted"/>